<dbReference type="PANTHER" id="PTHR30111">
    <property type="entry name" value="33 KDA CHAPERONIN"/>
    <property type="match status" value="1"/>
</dbReference>
<dbReference type="InterPro" id="IPR016153">
    <property type="entry name" value="Heat_shock_Hsp33_N"/>
</dbReference>
<dbReference type="SUPFAM" id="SSF118352">
    <property type="entry name" value="HSP33 redox switch-like"/>
    <property type="match status" value="1"/>
</dbReference>
<evidence type="ECO:0000256" key="4">
    <source>
        <dbReference type="ARBA" id="ARBA00023186"/>
    </source>
</evidence>
<dbReference type="GO" id="GO:0042026">
    <property type="term" value="P:protein refolding"/>
    <property type="evidence" value="ECO:0007669"/>
    <property type="project" value="TreeGrafter"/>
</dbReference>
<dbReference type="Pfam" id="PF01430">
    <property type="entry name" value="HSP33"/>
    <property type="match status" value="1"/>
</dbReference>
<evidence type="ECO:0000313" key="7">
    <source>
        <dbReference type="EMBL" id="QNT79525.1"/>
    </source>
</evidence>
<name>A0A7H1NUR5_9PROT</name>
<evidence type="ECO:0000256" key="3">
    <source>
        <dbReference type="ARBA" id="ARBA00023157"/>
    </source>
</evidence>
<keyword evidence="2" id="KW-0862">Zinc</keyword>
<keyword evidence="4" id="KW-0143">Chaperone</keyword>
<dbReference type="PIRSF" id="PIRSF005261">
    <property type="entry name" value="Heat_shock_Hsp33"/>
    <property type="match status" value="1"/>
</dbReference>
<dbReference type="RefSeq" id="WP_203413676.1">
    <property type="nucleotide sequence ID" value="NZ_CP060244.1"/>
</dbReference>
<dbReference type="InterPro" id="IPR016154">
    <property type="entry name" value="Heat_shock_Hsp33_C"/>
</dbReference>
<feature type="region of interest" description="Disordered" evidence="6">
    <location>
        <begin position="1"/>
        <end position="24"/>
    </location>
</feature>
<dbReference type="Gene3D" id="3.55.30.10">
    <property type="entry name" value="Hsp33 domain"/>
    <property type="match status" value="1"/>
</dbReference>
<dbReference type="Gene3D" id="3.90.1280.10">
    <property type="entry name" value="HSP33 redox switch-like"/>
    <property type="match status" value="1"/>
</dbReference>
<organism evidence="7 8">
    <name type="scientific">Entomobacter blattae</name>
    <dbReference type="NCBI Taxonomy" id="2762277"/>
    <lineage>
        <taxon>Bacteria</taxon>
        <taxon>Pseudomonadati</taxon>
        <taxon>Pseudomonadota</taxon>
        <taxon>Alphaproteobacteria</taxon>
        <taxon>Acetobacterales</taxon>
        <taxon>Acetobacteraceae</taxon>
        <taxon>Entomobacter</taxon>
    </lineage>
</organism>
<accession>A0A7H1NUR5</accession>
<dbReference type="KEGG" id="ebla:JGUZn3_23240"/>
<dbReference type="InterPro" id="IPR000397">
    <property type="entry name" value="Heat_shock_Hsp33"/>
</dbReference>
<proteinExistence type="predicted"/>
<gene>
    <name evidence="7" type="primary">hslO</name>
    <name evidence="7" type="ORF">JGUZn3_23240</name>
</gene>
<dbReference type="Proteomes" id="UP000516349">
    <property type="component" value="Chromosome"/>
</dbReference>
<keyword evidence="8" id="KW-1185">Reference proteome</keyword>
<sequence length="327" mass="36168">MTKKIPNSLNSTENSTDLDRPPVPTLSVPQGITPFFLAESPVRGRLVRLGVLTDCLLERHDNHPVISKLAGQALALVGGMATALKFQGSFSMQIKGDGPVSILVADATDEGALRFYVKTEQERLEDILSLTATPMARTLTGEGFLAFTIDQGSHSERHQGIVAIEGPDLSDMAEHYFKTSEQHDCKIFLACQHTPQGWRAGALILERIANEGGTHHNTVAQSPTLERWETALALAHTLQEDELLEEALSPETLLHRLFHAEGLQLGTPKPLSYGCRCSRSRLLAILEQFGAEELDHMQQDNDIIMNCEFCNYSFTFNRHDIHSQSQT</sequence>
<evidence type="ECO:0000256" key="2">
    <source>
        <dbReference type="ARBA" id="ARBA00022833"/>
    </source>
</evidence>
<dbReference type="CDD" id="cd00498">
    <property type="entry name" value="Hsp33"/>
    <property type="match status" value="1"/>
</dbReference>
<dbReference type="GO" id="GO:0005737">
    <property type="term" value="C:cytoplasm"/>
    <property type="evidence" value="ECO:0007669"/>
    <property type="project" value="InterPro"/>
</dbReference>
<dbReference type="PANTHER" id="PTHR30111:SF1">
    <property type="entry name" value="33 KDA CHAPERONIN"/>
    <property type="match status" value="1"/>
</dbReference>
<feature type="compositionally biased region" description="Polar residues" evidence="6">
    <location>
        <begin position="1"/>
        <end position="15"/>
    </location>
</feature>
<dbReference type="GO" id="GO:0044183">
    <property type="term" value="F:protein folding chaperone"/>
    <property type="evidence" value="ECO:0007669"/>
    <property type="project" value="TreeGrafter"/>
</dbReference>
<evidence type="ECO:0000256" key="6">
    <source>
        <dbReference type="SAM" id="MobiDB-lite"/>
    </source>
</evidence>
<dbReference type="AlphaFoldDB" id="A0A7H1NUR5"/>
<keyword evidence="3" id="KW-1015">Disulfide bond</keyword>
<evidence type="ECO:0000313" key="8">
    <source>
        <dbReference type="Proteomes" id="UP000516349"/>
    </source>
</evidence>
<evidence type="ECO:0000256" key="1">
    <source>
        <dbReference type="ARBA" id="ARBA00022490"/>
    </source>
</evidence>
<keyword evidence="5" id="KW-0676">Redox-active center</keyword>
<dbReference type="SUPFAM" id="SSF64397">
    <property type="entry name" value="Hsp33 domain"/>
    <property type="match status" value="1"/>
</dbReference>
<protein>
    <submittedName>
        <fullName evidence="7">33 kDa chaperonin</fullName>
    </submittedName>
</protein>
<dbReference type="GO" id="GO:0051082">
    <property type="term" value="F:unfolded protein binding"/>
    <property type="evidence" value="ECO:0007669"/>
    <property type="project" value="InterPro"/>
</dbReference>
<evidence type="ECO:0000256" key="5">
    <source>
        <dbReference type="ARBA" id="ARBA00023284"/>
    </source>
</evidence>
<reference evidence="7 8" key="1">
    <citation type="submission" date="2020-08" db="EMBL/GenBank/DDBJ databases">
        <title>Complete genome sequence of Entomobacter blattae G55GP.</title>
        <authorList>
            <person name="Poehlein A."/>
            <person name="Guzman J."/>
            <person name="Daniel R."/>
            <person name="Vilcinskas A."/>
        </authorList>
    </citation>
    <scope>NUCLEOTIDE SEQUENCE [LARGE SCALE GENOMIC DNA]</scope>
    <source>
        <strain evidence="7 8">G55GP</strain>
    </source>
</reference>
<dbReference type="EMBL" id="CP060244">
    <property type="protein sequence ID" value="QNT79525.1"/>
    <property type="molecule type" value="Genomic_DNA"/>
</dbReference>
<keyword evidence="1" id="KW-0963">Cytoplasm</keyword>